<protein>
    <submittedName>
        <fullName evidence="2">Uncharacterized protein</fullName>
    </submittedName>
</protein>
<sequence>MIEISETRPTLQKKIYLWAMATWIVIALNPFYIWGYTPQFQALIAGVCLVLFFLKKDIALREYFSGLLFSVMVFLFYYFYGASILGCLYFMAGYLVFYCIPSNEVLNIFRKSKRLIATLLLPGICIWFLHHLTGDNKLFLLGTLPEYKIPDQLKAQNGVGYFVYPMTVVLDYMLDNPFYRFFGFFDEPGALGTFAALLLAADRFNLRSRSNFIIFISGILSLSMAFFILSLAYFAIEAVRGNKRNIVLLSVMVALVILSAQNDYLKTVMYDRFAYKSEGLAGDNRNTDGFNKLFSEWESSDTRSLMFGSEKEDDSGSASFKKIIFHSGILGTAFFVLTLLGFALRHRVLLNFNGMAFSLLLILSIVQRPLVIAPAFLLLIAAAGCREISLKKAPL</sequence>
<keyword evidence="1" id="KW-1133">Transmembrane helix</keyword>
<feature type="transmembrane region" description="Helical" evidence="1">
    <location>
        <begin position="356"/>
        <end position="382"/>
    </location>
</feature>
<keyword evidence="1" id="KW-0472">Membrane</keyword>
<evidence type="ECO:0000313" key="3">
    <source>
        <dbReference type="Proteomes" id="UP000814126"/>
    </source>
</evidence>
<feature type="transmembrane region" description="Helical" evidence="1">
    <location>
        <begin position="15"/>
        <end position="33"/>
    </location>
</feature>
<evidence type="ECO:0000256" key="1">
    <source>
        <dbReference type="SAM" id="Phobius"/>
    </source>
</evidence>
<feature type="transmembrane region" description="Helical" evidence="1">
    <location>
        <begin position="178"/>
        <end position="200"/>
    </location>
</feature>
<feature type="transmembrane region" description="Helical" evidence="1">
    <location>
        <begin position="212"/>
        <end position="234"/>
    </location>
</feature>
<feature type="transmembrane region" description="Helical" evidence="1">
    <location>
        <begin position="86"/>
        <end position="103"/>
    </location>
</feature>
<organism evidence="2 3">
    <name type="scientific">Pseudomonas poae</name>
    <dbReference type="NCBI Taxonomy" id="200451"/>
    <lineage>
        <taxon>Bacteria</taxon>
        <taxon>Pseudomonadati</taxon>
        <taxon>Pseudomonadota</taxon>
        <taxon>Gammaproteobacteria</taxon>
        <taxon>Pseudomonadales</taxon>
        <taxon>Pseudomonadaceae</taxon>
        <taxon>Pseudomonas</taxon>
    </lineage>
</organism>
<dbReference type="Proteomes" id="UP000814126">
    <property type="component" value="Unassembled WGS sequence"/>
</dbReference>
<name>A0AAP2S752_9PSED</name>
<feature type="transmembrane region" description="Helical" evidence="1">
    <location>
        <begin position="39"/>
        <end position="54"/>
    </location>
</feature>
<comment type="caution">
    <text evidence="2">The sequence shown here is derived from an EMBL/GenBank/DDBJ whole genome shotgun (WGS) entry which is preliminary data.</text>
</comment>
<proteinExistence type="predicted"/>
<evidence type="ECO:0000313" key="2">
    <source>
        <dbReference type="EMBL" id="MCF5658180.1"/>
    </source>
</evidence>
<dbReference type="EMBL" id="WJZX01000209">
    <property type="protein sequence ID" value="MCF5658180.1"/>
    <property type="molecule type" value="Genomic_DNA"/>
</dbReference>
<reference evidence="2" key="1">
    <citation type="submission" date="2019-11" db="EMBL/GenBank/DDBJ databases">
        <title>Epiphytic Pseudomonas syringae from cherry orchards.</title>
        <authorList>
            <person name="Hulin M.T."/>
        </authorList>
    </citation>
    <scope>NUCLEOTIDE SEQUENCE</scope>
    <source>
        <strain evidence="2">PA-2-1F</strain>
    </source>
</reference>
<dbReference type="AlphaFoldDB" id="A0AAP2S752"/>
<feature type="transmembrane region" description="Helical" evidence="1">
    <location>
        <begin position="246"/>
        <end position="265"/>
    </location>
</feature>
<feature type="transmembrane region" description="Helical" evidence="1">
    <location>
        <begin position="323"/>
        <end position="344"/>
    </location>
</feature>
<feature type="transmembrane region" description="Helical" evidence="1">
    <location>
        <begin position="115"/>
        <end position="133"/>
    </location>
</feature>
<dbReference type="RefSeq" id="WP_065869604.1">
    <property type="nucleotide sequence ID" value="NZ_CP142176.1"/>
</dbReference>
<keyword evidence="1" id="KW-0812">Transmembrane</keyword>
<accession>A0AAP2S752</accession>
<gene>
    <name evidence="2" type="ORF">GIV46_24600</name>
</gene>